<dbReference type="GO" id="GO:0005789">
    <property type="term" value="C:endoplasmic reticulum membrane"/>
    <property type="evidence" value="ECO:0007669"/>
    <property type="project" value="TreeGrafter"/>
</dbReference>
<evidence type="ECO:0000313" key="5">
    <source>
        <dbReference type="EMBL" id="VDO02086.1"/>
    </source>
</evidence>
<evidence type="ECO:0000256" key="1">
    <source>
        <dbReference type="ARBA" id="ARBA00004167"/>
    </source>
</evidence>
<dbReference type="EMBL" id="UZAE01006397">
    <property type="protein sequence ID" value="VDO02086.1"/>
    <property type="molecule type" value="Genomic_DNA"/>
</dbReference>
<feature type="region of interest" description="Disordered" evidence="4">
    <location>
        <begin position="111"/>
        <end position="130"/>
    </location>
</feature>
<dbReference type="OrthoDB" id="77368at2759"/>
<evidence type="ECO:0000256" key="4">
    <source>
        <dbReference type="SAM" id="MobiDB-lite"/>
    </source>
</evidence>
<evidence type="ECO:0000313" key="7">
    <source>
        <dbReference type="WBParaSite" id="HNAJ_0000623201-mRNA-1"/>
    </source>
</evidence>
<dbReference type="GO" id="GO:0015485">
    <property type="term" value="F:cholesterol binding"/>
    <property type="evidence" value="ECO:0007669"/>
    <property type="project" value="TreeGrafter"/>
</dbReference>
<keyword evidence="6" id="KW-1185">Reference proteome</keyword>
<dbReference type="STRING" id="102285.A0A0R3TGP1"/>
<dbReference type="PANTHER" id="PTHR15351:SF3">
    <property type="entry name" value="ERLIN"/>
    <property type="match status" value="1"/>
</dbReference>
<dbReference type="WBParaSite" id="HNAJ_0000623201-mRNA-1">
    <property type="protein sequence ID" value="HNAJ_0000623201-mRNA-1"/>
    <property type="gene ID" value="HNAJ_0000623201"/>
</dbReference>
<reference evidence="7" key="1">
    <citation type="submission" date="2017-02" db="UniProtKB">
        <authorList>
            <consortium name="WormBaseParasite"/>
        </authorList>
    </citation>
    <scope>IDENTIFICATION</scope>
</reference>
<keyword evidence="3" id="KW-0472">Membrane</keyword>
<name>A0A0R3TGP1_RODNA</name>
<reference evidence="5 6" key="2">
    <citation type="submission" date="2018-11" db="EMBL/GenBank/DDBJ databases">
        <authorList>
            <consortium name="Pathogen Informatics"/>
        </authorList>
    </citation>
    <scope>NUCLEOTIDE SEQUENCE [LARGE SCALE GENOMIC DNA]</scope>
</reference>
<proteinExistence type="inferred from homology"/>
<evidence type="ECO:0000313" key="6">
    <source>
        <dbReference type="Proteomes" id="UP000278807"/>
    </source>
</evidence>
<comment type="subcellular location">
    <subcellularLocation>
        <location evidence="1">Membrane</location>
        <topology evidence="1">Single-pass membrane protein</topology>
    </subcellularLocation>
</comment>
<sequence>MLVIIGLSYYSIFTATLSKEAEKAAEVAEIEYTMRLSAKENEKAIAEIEESIRAARARAEADAEFYRASRLAEADSLRLTPQFLELERYRAMASNSKVYFASLSGENPFLTSSSGHSKNEKASDPSQGDIPASLADLVGSEFFTSVLENVSSLKQLGSGVLEGLIKSALSSEGDEIAESSVKINSNPLDE</sequence>
<evidence type="ECO:0000256" key="2">
    <source>
        <dbReference type="ARBA" id="ARBA00008164"/>
    </source>
</evidence>
<dbReference type="AlphaFoldDB" id="A0A0R3TGP1"/>
<protein>
    <submittedName>
        <fullName evidence="7">Flot domain-containing protein</fullName>
    </submittedName>
</protein>
<gene>
    <name evidence="5" type="ORF">HNAJ_LOCUS6226</name>
</gene>
<dbReference type="Proteomes" id="UP000278807">
    <property type="component" value="Unassembled WGS sequence"/>
</dbReference>
<dbReference type="GO" id="GO:0031625">
    <property type="term" value="F:ubiquitin protein ligase binding"/>
    <property type="evidence" value="ECO:0007669"/>
    <property type="project" value="InterPro"/>
</dbReference>
<organism evidence="7">
    <name type="scientific">Rodentolepis nana</name>
    <name type="common">Dwarf tapeworm</name>
    <name type="synonym">Hymenolepis nana</name>
    <dbReference type="NCBI Taxonomy" id="102285"/>
    <lineage>
        <taxon>Eukaryota</taxon>
        <taxon>Metazoa</taxon>
        <taxon>Spiralia</taxon>
        <taxon>Lophotrochozoa</taxon>
        <taxon>Platyhelminthes</taxon>
        <taxon>Cestoda</taxon>
        <taxon>Eucestoda</taxon>
        <taxon>Cyclophyllidea</taxon>
        <taxon>Hymenolepididae</taxon>
        <taxon>Rodentolepis</taxon>
    </lineage>
</organism>
<dbReference type="PANTHER" id="PTHR15351">
    <property type="entry name" value="ERLIN (ER LIPID RAFT ASSOCIATED PROTEIN) HOMOLOG"/>
    <property type="match status" value="1"/>
</dbReference>
<dbReference type="GO" id="GO:0032933">
    <property type="term" value="P:SREBP signaling pathway"/>
    <property type="evidence" value="ECO:0007669"/>
    <property type="project" value="TreeGrafter"/>
</dbReference>
<comment type="similarity">
    <text evidence="2">Belongs to the band 7/mec-2 family.</text>
</comment>
<accession>A0A0R3TGP1</accession>
<evidence type="ECO:0000256" key="3">
    <source>
        <dbReference type="ARBA" id="ARBA00023136"/>
    </source>
</evidence>
<dbReference type="InterPro" id="IPR033294">
    <property type="entry name" value="Erlin1/2"/>
</dbReference>